<dbReference type="SUPFAM" id="SSF57716">
    <property type="entry name" value="Glucocorticoid receptor-like (DNA-binding domain)"/>
    <property type="match status" value="1"/>
</dbReference>
<name>A0A0G1XDF3_9BACT</name>
<proteinExistence type="predicted"/>
<dbReference type="Proteomes" id="UP000034846">
    <property type="component" value="Unassembled WGS sequence"/>
</dbReference>
<dbReference type="Gene3D" id="1.20.120.910">
    <property type="entry name" value="DksA, coiled-coil domain"/>
    <property type="match status" value="1"/>
</dbReference>
<evidence type="ECO:0000259" key="5">
    <source>
        <dbReference type="Pfam" id="PF01258"/>
    </source>
</evidence>
<accession>A0A0G1XDF3</accession>
<dbReference type="AlphaFoldDB" id="A0A0G1XDF3"/>
<evidence type="ECO:0000313" key="6">
    <source>
        <dbReference type="EMBL" id="KKW28905.1"/>
    </source>
</evidence>
<keyword evidence="2" id="KW-0863">Zinc-finger</keyword>
<dbReference type="EMBL" id="LCRD01000058">
    <property type="protein sequence ID" value="KKW28905.1"/>
    <property type="molecule type" value="Genomic_DNA"/>
</dbReference>
<dbReference type="PROSITE" id="PS51128">
    <property type="entry name" value="ZF_DKSA_2"/>
    <property type="match status" value="1"/>
</dbReference>
<evidence type="ECO:0000313" key="7">
    <source>
        <dbReference type="Proteomes" id="UP000034846"/>
    </source>
</evidence>
<feature type="domain" description="Zinc finger DksA/TraR C4-type" evidence="5">
    <location>
        <begin position="85"/>
        <end position="116"/>
    </location>
</feature>
<evidence type="ECO:0000256" key="3">
    <source>
        <dbReference type="ARBA" id="ARBA00022833"/>
    </source>
</evidence>
<evidence type="ECO:0000256" key="1">
    <source>
        <dbReference type="ARBA" id="ARBA00022723"/>
    </source>
</evidence>
<reference evidence="6 7" key="1">
    <citation type="journal article" date="2015" name="Nature">
        <title>rRNA introns, odd ribosomes, and small enigmatic genomes across a large radiation of phyla.</title>
        <authorList>
            <person name="Brown C.T."/>
            <person name="Hug L.A."/>
            <person name="Thomas B.C."/>
            <person name="Sharon I."/>
            <person name="Castelle C.J."/>
            <person name="Singh A."/>
            <person name="Wilkins M.J."/>
            <person name="Williams K.H."/>
            <person name="Banfield J.F."/>
        </authorList>
    </citation>
    <scope>NUCLEOTIDE SEQUENCE [LARGE SCALE GENOMIC DNA]</scope>
</reference>
<dbReference type="InterPro" id="IPR000962">
    <property type="entry name" value="Znf_DskA_TraR"/>
</dbReference>
<dbReference type="Pfam" id="PF01258">
    <property type="entry name" value="zf-dskA_traR"/>
    <property type="match status" value="1"/>
</dbReference>
<gene>
    <name evidence="6" type="ORF">UY72_C0058G0002</name>
</gene>
<evidence type="ECO:0000256" key="2">
    <source>
        <dbReference type="ARBA" id="ARBA00022771"/>
    </source>
</evidence>
<dbReference type="PANTHER" id="PTHR33823">
    <property type="entry name" value="RNA POLYMERASE-BINDING TRANSCRIPTION FACTOR DKSA-RELATED"/>
    <property type="match status" value="1"/>
</dbReference>
<evidence type="ECO:0000256" key="4">
    <source>
        <dbReference type="PROSITE-ProRule" id="PRU00510"/>
    </source>
</evidence>
<organism evidence="6 7">
    <name type="scientific">Candidatus Uhrbacteria bacterium GW2011_GWD2_52_7</name>
    <dbReference type="NCBI Taxonomy" id="1618989"/>
    <lineage>
        <taxon>Bacteria</taxon>
        <taxon>Candidatus Uhriibacteriota</taxon>
    </lineage>
</organism>
<keyword evidence="1" id="KW-0479">Metal-binding</keyword>
<feature type="zinc finger region" description="dksA C4-type" evidence="4">
    <location>
        <begin position="90"/>
        <end position="114"/>
    </location>
</feature>
<dbReference type="GO" id="GO:0008270">
    <property type="term" value="F:zinc ion binding"/>
    <property type="evidence" value="ECO:0007669"/>
    <property type="project" value="UniProtKB-KW"/>
</dbReference>
<protein>
    <submittedName>
        <fullName evidence="6">C4-type zinc finger protein, DksA/TraR family</fullName>
    </submittedName>
</protein>
<comment type="caution">
    <text evidence="6">The sequence shown here is derived from an EMBL/GenBank/DDBJ whole genome shotgun (WGS) entry which is preliminary data.</text>
</comment>
<sequence length="122" mass="13245">MNTAFLEEMTGVLEQELVKLKEELVNLAPNGKKGNAFDADYDNLGDKEDESAEKVAGMGDAYSLESELTTALRDVESALAAIKGGTYGVCKYCKTEIAEERLRARPTSTSCVACKKTLTQEL</sequence>
<keyword evidence="3" id="KW-0862">Zinc</keyword>
<dbReference type="PANTHER" id="PTHR33823:SF2">
    <property type="entry name" value="RNA POLYMERASE-BINDING TRANSCRIPTION FACTOR DKSA"/>
    <property type="match status" value="1"/>
</dbReference>